<sequence>MPANATHHGGRHELGQNFLADRTVIATFTDLVARTTGPIVEIGAGDGALTLPISRSGRPLTAVEIDPRRARRLQRRASANVTVVNDDILRFRLPRHPHAVVGNVPFHLTTALLRRLLAADNWQHAVLLVQWEVARRRAGVGGASMLTAAWWPWYSFDLHSRVPARAFRPMPAVDGGLLTITRRDRALVADRRAYQDFVRQVFTGRGRGLRDILLHTGRLDARTLDRWLREHSLPARALPKSLTADQWAALWQLTARPGPSAPQRRRGPERSGRRHRRSA</sequence>
<feature type="binding site" evidence="5">
    <location>
        <position position="103"/>
    </location>
    <ligand>
        <name>S-adenosyl-L-methionine</name>
        <dbReference type="ChEBI" id="CHEBI:59789"/>
    </ligand>
</feature>
<dbReference type="InterPro" id="IPR020598">
    <property type="entry name" value="rRNA_Ade_methylase_Trfase_N"/>
</dbReference>
<dbReference type="InterPro" id="IPR020596">
    <property type="entry name" value="rRNA_Ade_Mease_Trfase_CS"/>
</dbReference>
<comment type="caution">
    <text evidence="8">The sequence shown here is derived from an EMBL/GenBank/DDBJ whole genome shotgun (WGS) entry which is preliminary data.</text>
</comment>
<keyword evidence="9" id="KW-1185">Reference proteome</keyword>
<accession>A0A7X0D4W4</accession>
<evidence type="ECO:0000256" key="3">
    <source>
        <dbReference type="ARBA" id="ARBA00022691"/>
    </source>
</evidence>
<evidence type="ECO:0000313" key="8">
    <source>
        <dbReference type="EMBL" id="MBB6171737.1"/>
    </source>
</evidence>
<dbReference type="PROSITE" id="PS01131">
    <property type="entry name" value="RRNA_A_DIMETH"/>
    <property type="match status" value="1"/>
</dbReference>
<dbReference type="GO" id="GO:0052910">
    <property type="term" value="F:23S rRNA (adenine(2085)-N(6))-dimethyltransferase activity"/>
    <property type="evidence" value="ECO:0007669"/>
    <property type="project" value="UniProtKB-EC"/>
</dbReference>
<dbReference type="Proteomes" id="UP000546642">
    <property type="component" value="Unassembled WGS sequence"/>
</dbReference>
<comment type="similarity">
    <text evidence="5">Belongs to the class I-like SAM-binding methyltransferase superfamily. rRNA adenine N(6)-methyltransferase family.</text>
</comment>
<proteinExistence type="inferred from homology"/>
<dbReference type="PANTHER" id="PTHR11727:SF7">
    <property type="entry name" value="DIMETHYLADENOSINE TRANSFERASE-RELATED"/>
    <property type="match status" value="1"/>
</dbReference>
<evidence type="ECO:0000256" key="4">
    <source>
        <dbReference type="ARBA" id="ARBA00022884"/>
    </source>
</evidence>
<evidence type="ECO:0000256" key="2">
    <source>
        <dbReference type="ARBA" id="ARBA00022679"/>
    </source>
</evidence>
<feature type="region of interest" description="Disordered" evidence="6">
    <location>
        <begin position="255"/>
        <end position="279"/>
    </location>
</feature>
<dbReference type="PROSITE" id="PS51689">
    <property type="entry name" value="SAM_RNA_A_N6_MT"/>
    <property type="match status" value="1"/>
</dbReference>
<dbReference type="SMART" id="SM00650">
    <property type="entry name" value="rADc"/>
    <property type="match status" value="1"/>
</dbReference>
<dbReference type="EC" id="2.1.1.184" evidence="8"/>
<feature type="binding site" evidence="5">
    <location>
        <position position="17"/>
    </location>
    <ligand>
        <name>S-adenosyl-L-methionine</name>
        <dbReference type="ChEBI" id="CHEBI:59789"/>
    </ligand>
</feature>
<keyword evidence="3 5" id="KW-0949">S-adenosyl-L-methionine</keyword>
<dbReference type="RefSeq" id="WP_184074960.1">
    <property type="nucleotide sequence ID" value="NZ_JACHDS010000001.1"/>
</dbReference>
<feature type="domain" description="Ribosomal RNA adenine methylase transferase N-terminal" evidence="7">
    <location>
        <begin position="24"/>
        <end position="184"/>
    </location>
</feature>
<dbReference type="Pfam" id="PF00398">
    <property type="entry name" value="RrnaAD"/>
    <property type="match status" value="1"/>
</dbReference>
<dbReference type="AlphaFoldDB" id="A0A7X0D4W4"/>
<protein>
    <submittedName>
        <fullName evidence="8">23S rRNA (Adenine-N6)-dimethyltransferase</fullName>
        <ecNumber evidence="8">2.1.1.184</ecNumber>
    </submittedName>
</protein>
<name>A0A7X0D4W4_9ACTN</name>
<dbReference type="SUPFAM" id="SSF53335">
    <property type="entry name" value="S-adenosyl-L-methionine-dependent methyltransferases"/>
    <property type="match status" value="1"/>
</dbReference>
<feature type="binding site" evidence="5">
    <location>
        <position position="87"/>
    </location>
    <ligand>
        <name>S-adenosyl-L-methionine</name>
        <dbReference type="ChEBI" id="CHEBI:59789"/>
    </ligand>
</feature>
<dbReference type="Gene3D" id="3.40.50.150">
    <property type="entry name" value="Vaccinia Virus protein VP39"/>
    <property type="match status" value="1"/>
</dbReference>
<evidence type="ECO:0000256" key="6">
    <source>
        <dbReference type="SAM" id="MobiDB-lite"/>
    </source>
</evidence>
<keyword evidence="1 5" id="KW-0489">Methyltransferase</keyword>
<dbReference type="GO" id="GO:0003723">
    <property type="term" value="F:RNA binding"/>
    <property type="evidence" value="ECO:0007669"/>
    <property type="project" value="UniProtKB-UniRule"/>
</dbReference>
<keyword evidence="2 5" id="KW-0808">Transferase</keyword>
<feature type="binding site" evidence="5">
    <location>
        <position position="19"/>
    </location>
    <ligand>
        <name>S-adenosyl-L-methionine</name>
        <dbReference type="ChEBI" id="CHEBI:59789"/>
    </ligand>
</feature>
<evidence type="ECO:0000256" key="1">
    <source>
        <dbReference type="ARBA" id="ARBA00022603"/>
    </source>
</evidence>
<organism evidence="8 9">
    <name type="scientific">Nocardiopsis mwathae</name>
    <dbReference type="NCBI Taxonomy" id="1472723"/>
    <lineage>
        <taxon>Bacteria</taxon>
        <taxon>Bacillati</taxon>
        <taxon>Actinomycetota</taxon>
        <taxon>Actinomycetes</taxon>
        <taxon>Streptosporangiales</taxon>
        <taxon>Nocardiopsidaceae</taxon>
        <taxon>Nocardiopsis</taxon>
    </lineage>
</organism>
<dbReference type="InterPro" id="IPR001737">
    <property type="entry name" value="KsgA/Erm"/>
</dbReference>
<dbReference type="PANTHER" id="PTHR11727">
    <property type="entry name" value="DIMETHYLADENOSINE TRANSFERASE"/>
    <property type="match status" value="1"/>
</dbReference>
<reference evidence="8 9" key="1">
    <citation type="submission" date="2020-08" db="EMBL/GenBank/DDBJ databases">
        <title>Sequencing the genomes of 1000 actinobacteria strains.</title>
        <authorList>
            <person name="Klenk H.-P."/>
        </authorList>
    </citation>
    <scope>NUCLEOTIDE SEQUENCE [LARGE SCALE GENOMIC DNA]</scope>
    <source>
        <strain evidence="8 9">DSM 46659</strain>
    </source>
</reference>
<dbReference type="EMBL" id="JACHDS010000001">
    <property type="protein sequence ID" value="MBB6171737.1"/>
    <property type="molecule type" value="Genomic_DNA"/>
</dbReference>
<evidence type="ECO:0000313" key="9">
    <source>
        <dbReference type="Proteomes" id="UP000546642"/>
    </source>
</evidence>
<feature type="binding site" evidence="5">
    <location>
        <position position="64"/>
    </location>
    <ligand>
        <name>S-adenosyl-L-methionine</name>
        <dbReference type="ChEBI" id="CHEBI:59789"/>
    </ligand>
</feature>
<evidence type="ECO:0000256" key="5">
    <source>
        <dbReference type="PROSITE-ProRule" id="PRU01026"/>
    </source>
</evidence>
<keyword evidence="4 5" id="KW-0694">RNA-binding</keyword>
<dbReference type="CDD" id="cd02440">
    <property type="entry name" value="AdoMet_MTases"/>
    <property type="match status" value="1"/>
</dbReference>
<dbReference type="GO" id="GO:0000179">
    <property type="term" value="F:rRNA (adenine-N6,N6-)-dimethyltransferase activity"/>
    <property type="evidence" value="ECO:0007669"/>
    <property type="project" value="UniProtKB-UniRule"/>
</dbReference>
<dbReference type="InterPro" id="IPR029063">
    <property type="entry name" value="SAM-dependent_MTases_sf"/>
</dbReference>
<dbReference type="GO" id="GO:0005829">
    <property type="term" value="C:cytosol"/>
    <property type="evidence" value="ECO:0007669"/>
    <property type="project" value="TreeGrafter"/>
</dbReference>
<dbReference type="NCBIfam" id="NF000499">
    <property type="entry name" value="Erm23S_rRNA_broad"/>
    <property type="match status" value="1"/>
</dbReference>
<gene>
    <name evidence="8" type="ORF">HNR23_001797</name>
</gene>
<feature type="binding site" evidence="5">
    <location>
        <position position="43"/>
    </location>
    <ligand>
        <name>S-adenosyl-L-methionine</name>
        <dbReference type="ChEBI" id="CHEBI:59789"/>
    </ligand>
</feature>
<evidence type="ECO:0000259" key="7">
    <source>
        <dbReference type="SMART" id="SM00650"/>
    </source>
</evidence>